<keyword evidence="7" id="KW-0539">Nucleus</keyword>
<comment type="subcellular location">
    <subcellularLocation>
        <location evidence="1">Nucleus</location>
    </subcellularLocation>
</comment>
<keyword evidence="3" id="KW-0563">Paired box</keyword>
<dbReference type="STRING" id="151549.A0A4C1X2A6"/>
<evidence type="ECO:0000256" key="3">
    <source>
        <dbReference type="ARBA" id="ARBA00022724"/>
    </source>
</evidence>
<evidence type="ECO:0000256" key="7">
    <source>
        <dbReference type="ARBA" id="ARBA00023242"/>
    </source>
</evidence>
<dbReference type="GO" id="GO:0005634">
    <property type="term" value="C:nucleus"/>
    <property type="evidence" value="ECO:0007669"/>
    <property type="project" value="UniProtKB-SubCell"/>
</dbReference>
<gene>
    <name evidence="9" type="primary">PAX5</name>
    <name evidence="9" type="ORF">EVAR_41526_1</name>
</gene>
<dbReference type="OrthoDB" id="3225452at2759"/>
<sequence>MKWKDVEQSSFAQVLKHLNVAFEFDSFPPSGHGGVNQLGGVFVNGRPLPDVVRQRIVELAHSGVRPCDISRQLRVSHGCVSKILSRYVAVKFISRPSSGLQAQTQGGDGCNSLPDHDQILIRVEVERLERGNTELELIRPASRLTKLELRRGHVLLPVEGEFRRPTPLPRPTPSPSAVPPSYNLFLPQRPAKHWRRVWSYVCLWAAMSIYSDTLGFDLRRLRLALCAGRGDNASA</sequence>
<dbReference type="SUPFAM" id="SSF46689">
    <property type="entry name" value="Homeodomain-like"/>
    <property type="match status" value="1"/>
</dbReference>
<dbReference type="SMART" id="SM00351">
    <property type="entry name" value="PAX"/>
    <property type="match status" value="1"/>
</dbReference>
<keyword evidence="5" id="KW-0238">DNA-binding</keyword>
<dbReference type="PROSITE" id="PS51057">
    <property type="entry name" value="PAIRED_2"/>
    <property type="match status" value="1"/>
</dbReference>
<dbReference type="Pfam" id="PF00292">
    <property type="entry name" value="PAX"/>
    <property type="match status" value="1"/>
</dbReference>
<evidence type="ECO:0000256" key="1">
    <source>
        <dbReference type="ARBA" id="ARBA00004123"/>
    </source>
</evidence>
<dbReference type="InterPro" id="IPR001523">
    <property type="entry name" value="Paired_dom"/>
</dbReference>
<keyword evidence="10" id="KW-1185">Reference proteome</keyword>
<dbReference type="EMBL" id="BGZK01000721">
    <property type="protein sequence ID" value="GBP57856.1"/>
    <property type="molecule type" value="Genomic_DNA"/>
</dbReference>
<dbReference type="GO" id="GO:0000978">
    <property type="term" value="F:RNA polymerase II cis-regulatory region sequence-specific DNA binding"/>
    <property type="evidence" value="ECO:0007669"/>
    <property type="project" value="TreeGrafter"/>
</dbReference>
<keyword evidence="6" id="KW-0804">Transcription</keyword>
<keyword evidence="2" id="KW-0217">Developmental protein</keyword>
<dbReference type="PRINTS" id="PR00027">
    <property type="entry name" value="PAIREDBOX"/>
</dbReference>
<name>A0A4C1X2A6_EUMVA</name>
<dbReference type="InterPro" id="IPR036388">
    <property type="entry name" value="WH-like_DNA-bd_sf"/>
</dbReference>
<dbReference type="InterPro" id="IPR043565">
    <property type="entry name" value="PAX_fam"/>
</dbReference>
<dbReference type="PANTHER" id="PTHR45636">
    <property type="entry name" value="PAIRED BOX PROTEIN PAX-6-RELATED-RELATED"/>
    <property type="match status" value="1"/>
</dbReference>
<feature type="domain" description="Paired" evidence="8">
    <location>
        <begin position="31"/>
        <end position="185"/>
    </location>
</feature>
<protein>
    <submittedName>
        <fullName evidence="9">Paired box protein Pax-5</fullName>
    </submittedName>
</protein>
<keyword evidence="4" id="KW-0805">Transcription regulation</keyword>
<dbReference type="PROSITE" id="PS00034">
    <property type="entry name" value="PAIRED_1"/>
    <property type="match status" value="1"/>
</dbReference>
<proteinExistence type="predicted"/>
<dbReference type="AlphaFoldDB" id="A0A4C1X2A6"/>
<reference evidence="9 10" key="1">
    <citation type="journal article" date="2019" name="Commun. Biol.">
        <title>The bagworm genome reveals a unique fibroin gene that provides high tensile strength.</title>
        <authorList>
            <person name="Kono N."/>
            <person name="Nakamura H."/>
            <person name="Ohtoshi R."/>
            <person name="Tomita M."/>
            <person name="Numata K."/>
            <person name="Arakawa K."/>
        </authorList>
    </citation>
    <scope>NUCLEOTIDE SEQUENCE [LARGE SCALE GENOMIC DNA]</scope>
</reference>
<evidence type="ECO:0000256" key="5">
    <source>
        <dbReference type="ARBA" id="ARBA00023125"/>
    </source>
</evidence>
<accession>A0A4C1X2A6</accession>
<organism evidence="9 10">
    <name type="scientific">Eumeta variegata</name>
    <name type="common">Bagworm moth</name>
    <name type="synonym">Eumeta japonica</name>
    <dbReference type="NCBI Taxonomy" id="151549"/>
    <lineage>
        <taxon>Eukaryota</taxon>
        <taxon>Metazoa</taxon>
        <taxon>Ecdysozoa</taxon>
        <taxon>Arthropoda</taxon>
        <taxon>Hexapoda</taxon>
        <taxon>Insecta</taxon>
        <taxon>Pterygota</taxon>
        <taxon>Neoptera</taxon>
        <taxon>Endopterygota</taxon>
        <taxon>Lepidoptera</taxon>
        <taxon>Glossata</taxon>
        <taxon>Ditrysia</taxon>
        <taxon>Tineoidea</taxon>
        <taxon>Psychidae</taxon>
        <taxon>Oiketicinae</taxon>
        <taxon>Eumeta</taxon>
    </lineage>
</organism>
<evidence type="ECO:0000313" key="9">
    <source>
        <dbReference type="EMBL" id="GBP57856.1"/>
    </source>
</evidence>
<evidence type="ECO:0000256" key="2">
    <source>
        <dbReference type="ARBA" id="ARBA00022473"/>
    </source>
</evidence>
<evidence type="ECO:0000313" key="10">
    <source>
        <dbReference type="Proteomes" id="UP000299102"/>
    </source>
</evidence>
<dbReference type="InterPro" id="IPR009057">
    <property type="entry name" value="Homeodomain-like_sf"/>
</dbReference>
<dbReference type="PANTHER" id="PTHR45636:SF41">
    <property type="entry name" value="PAIRED BOX PROTEIN PAX-6-RELATED"/>
    <property type="match status" value="1"/>
</dbReference>
<dbReference type="InterPro" id="IPR043182">
    <property type="entry name" value="PAIRED_DNA-bd_dom"/>
</dbReference>
<dbReference type="Gene3D" id="1.10.10.10">
    <property type="entry name" value="Winged helix-like DNA-binding domain superfamily/Winged helix DNA-binding domain"/>
    <property type="match status" value="1"/>
</dbReference>
<dbReference type="Proteomes" id="UP000299102">
    <property type="component" value="Unassembled WGS sequence"/>
</dbReference>
<comment type="caution">
    <text evidence="9">The sequence shown here is derived from an EMBL/GenBank/DDBJ whole genome shotgun (WGS) entry which is preliminary data.</text>
</comment>
<evidence type="ECO:0000259" key="8">
    <source>
        <dbReference type="PROSITE" id="PS51057"/>
    </source>
</evidence>
<evidence type="ECO:0000256" key="6">
    <source>
        <dbReference type="ARBA" id="ARBA00023163"/>
    </source>
</evidence>
<dbReference type="GO" id="GO:0000981">
    <property type="term" value="F:DNA-binding transcription factor activity, RNA polymerase II-specific"/>
    <property type="evidence" value="ECO:0007669"/>
    <property type="project" value="TreeGrafter"/>
</dbReference>
<evidence type="ECO:0000256" key="4">
    <source>
        <dbReference type="ARBA" id="ARBA00023015"/>
    </source>
</evidence>